<feature type="region of interest" description="Disordered" evidence="1">
    <location>
        <begin position="1"/>
        <end position="24"/>
    </location>
</feature>
<sequence length="75" mass="8885">MSSGAKRASQSRTVSWVNTKPRGRNISARSRRLRLYRSRHRTTSRTTSVGYCRWLEGVPVRSLQIRRQAWQRKVR</sequence>
<evidence type="ECO:0000256" key="1">
    <source>
        <dbReference type="SAM" id="MobiDB-lite"/>
    </source>
</evidence>
<organism evidence="2">
    <name type="scientific">uncultured Thermomicrobiales bacterium</name>
    <dbReference type="NCBI Taxonomy" id="1645740"/>
    <lineage>
        <taxon>Bacteria</taxon>
        <taxon>Pseudomonadati</taxon>
        <taxon>Thermomicrobiota</taxon>
        <taxon>Thermomicrobia</taxon>
        <taxon>Thermomicrobiales</taxon>
        <taxon>environmental samples</taxon>
    </lineage>
</organism>
<dbReference type="AlphaFoldDB" id="A0A6J4V8S5"/>
<feature type="compositionally biased region" description="Polar residues" evidence="1">
    <location>
        <begin position="1"/>
        <end position="18"/>
    </location>
</feature>
<evidence type="ECO:0000313" key="2">
    <source>
        <dbReference type="EMBL" id="CAA9572500.1"/>
    </source>
</evidence>
<dbReference type="EMBL" id="CADCWM010000620">
    <property type="protein sequence ID" value="CAA9572500.1"/>
    <property type="molecule type" value="Genomic_DNA"/>
</dbReference>
<proteinExistence type="predicted"/>
<name>A0A6J4V8S5_9BACT</name>
<protein>
    <submittedName>
        <fullName evidence="2">Uncharacterized protein</fullName>
    </submittedName>
</protein>
<accession>A0A6J4V8S5</accession>
<reference evidence="2" key="1">
    <citation type="submission" date="2020-02" db="EMBL/GenBank/DDBJ databases">
        <authorList>
            <person name="Meier V. D."/>
        </authorList>
    </citation>
    <scope>NUCLEOTIDE SEQUENCE</scope>
    <source>
        <strain evidence="2">AVDCRST_MAG88</strain>
    </source>
</reference>
<gene>
    <name evidence="2" type="ORF">AVDCRST_MAG88-2481</name>
</gene>